<name>A0A7X9T969_9ACTN</name>
<proteinExistence type="predicted"/>
<organism evidence="1 2">
    <name type="scientific">Parafannyhessea umbonata</name>
    <dbReference type="NCBI Taxonomy" id="604330"/>
    <lineage>
        <taxon>Bacteria</taxon>
        <taxon>Bacillati</taxon>
        <taxon>Actinomycetota</taxon>
        <taxon>Coriobacteriia</taxon>
        <taxon>Coriobacteriales</taxon>
        <taxon>Atopobiaceae</taxon>
        <taxon>Parafannyhessea</taxon>
    </lineage>
</organism>
<sequence length="71" mass="7395">MKPGHVGIVDAANNAVATVRGAASTLIAFSCSGQELDDDAIGLLYDALNRAADSMERVAESIKSEDEGEEK</sequence>
<dbReference type="Proteomes" id="UP000565613">
    <property type="component" value="Unassembled WGS sequence"/>
</dbReference>
<protein>
    <submittedName>
        <fullName evidence="1">Uncharacterized protein</fullName>
    </submittedName>
</protein>
<comment type="caution">
    <text evidence="1">The sequence shown here is derived from an EMBL/GenBank/DDBJ whole genome shotgun (WGS) entry which is preliminary data.</text>
</comment>
<evidence type="ECO:0000313" key="1">
    <source>
        <dbReference type="EMBL" id="NMF25080.1"/>
    </source>
</evidence>
<dbReference type="AlphaFoldDB" id="A0A7X9T969"/>
<reference evidence="1 2" key="1">
    <citation type="submission" date="2020-04" db="EMBL/GenBank/DDBJ databases">
        <authorList>
            <person name="Hitch T.C.A."/>
            <person name="Wylensek D."/>
            <person name="Clavel T."/>
        </authorList>
    </citation>
    <scope>NUCLEOTIDE SEQUENCE [LARGE SCALE GENOMIC DNA]</scope>
    <source>
        <strain evidence="1 2">105184</strain>
    </source>
</reference>
<gene>
    <name evidence="1" type="ORF">HF885_01295</name>
</gene>
<dbReference type="EMBL" id="JABAGR010000001">
    <property type="protein sequence ID" value="NMF25080.1"/>
    <property type="molecule type" value="Genomic_DNA"/>
</dbReference>
<accession>A0A7X9T969</accession>
<dbReference type="RefSeq" id="WP_170103167.1">
    <property type="nucleotide sequence ID" value="NZ_JABAGR010000001.1"/>
</dbReference>
<evidence type="ECO:0000313" key="2">
    <source>
        <dbReference type="Proteomes" id="UP000565613"/>
    </source>
</evidence>
<dbReference type="PROSITE" id="PS51257">
    <property type="entry name" value="PROKAR_LIPOPROTEIN"/>
    <property type="match status" value="1"/>
</dbReference>